<proteinExistence type="predicted"/>
<sequence length="62" mass="6894">MRSMFFPSMSTRPTLPSRLSPSPPRRAVVKALPRSPSNSATLARLVATTFSMYCSRPTKRLP</sequence>
<feature type="compositionally biased region" description="Low complexity" evidence="1">
    <location>
        <begin position="10"/>
        <end position="20"/>
    </location>
</feature>
<organism evidence="2">
    <name type="scientific">gut metagenome</name>
    <dbReference type="NCBI Taxonomy" id="749906"/>
    <lineage>
        <taxon>unclassified sequences</taxon>
        <taxon>metagenomes</taxon>
        <taxon>organismal metagenomes</taxon>
    </lineage>
</organism>
<reference evidence="2" key="1">
    <citation type="journal article" date="2012" name="PLoS ONE">
        <title>Gene sets for utilization of primary and secondary nutrition supplies in the distal gut of endangered iberian lynx.</title>
        <authorList>
            <person name="Alcaide M."/>
            <person name="Messina E."/>
            <person name="Richter M."/>
            <person name="Bargiela R."/>
            <person name="Peplies J."/>
            <person name="Huws S.A."/>
            <person name="Newbold C.J."/>
            <person name="Golyshin P.N."/>
            <person name="Simon M.A."/>
            <person name="Lopez G."/>
            <person name="Yakimov M.M."/>
            <person name="Ferrer M."/>
        </authorList>
    </citation>
    <scope>NUCLEOTIDE SEQUENCE</scope>
</reference>
<comment type="caution">
    <text evidence="2">The sequence shown here is derived from an EMBL/GenBank/DDBJ whole genome shotgun (WGS) entry which is preliminary data.</text>
</comment>
<dbReference type="EMBL" id="AMCI01003487">
    <property type="protein sequence ID" value="EJX00191.1"/>
    <property type="molecule type" value="Genomic_DNA"/>
</dbReference>
<gene>
    <name evidence="2" type="ORF">EVA_11704</name>
</gene>
<feature type="region of interest" description="Disordered" evidence="1">
    <location>
        <begin position="1"/>
        <end position="25"/>
    </location>
</feature>
<evidence type="ECO:0000313" key="2">
    <source>
        <dbReference type="EMBL" id="EJX00191.1"/>
    </source>
</evidence>
<accession>J9CJF3</accession>
<evidence type="ECO:0000256" key="1">
    <source>
        <dbReference type="SAM" id="MobiDB-lite"/>
    </source>
</evidence>
<evidence type="ECO:0008006" key="3">
    <source>
        <dbReference type="Google" id="ProtNLM"/>
    </source>
</evidence>
<name>J9CJF3_9ZZZZ</name>
<protein>
    <recommendedName>
        <fullName evidence="3">Secreted protein</fullName>
    </recommendedName>
</protein>
<dbReference type="AlphaFoldDB" id="J9CJF3"/>